<keyword evidence="4" id="KW-0812">Transmembrane</keyword>
<comment type="function">
    <text evidence="2">Plays a role in the regulation of glomerular permeability, acting probably as a linker between the plasma membrane and the cytoskeleton.</text>
</comment>
<evidence type="ECO:0000256" key="1">
    <source>
        <dbReference type="ARBA" id="ARBA00008164"/>
    </source>
</evidence>
<dbReference type="InterPro" id="IPR001972">
    <property type="entry name" value="Stomatin_HflK_fam"/>
</dbReference>
<dbReference type="SUPFAM" id="SSF117892">
    <property type="entry name" value="Band 7/SPFH domain"/>
    <property type="match status" value="1"/>
</dbReference>
<evidence type="ECO:0000313" key="6">
    <source>
        <dbReference type="EMBL" id="CAL1596425.1"/>
    </source>
</evidence>
<feature type="transmembrane region" description="Helical" evidence="4">
    <location>
        <begin position="40"/>
        <end position="62"/>
    </location>
</feature>
<name>A0AAV2L5G9_KNICA</name>
<keyword evidence="7" id="KW-1185">Reference proteome</keyword>
<feature type="domain" description="Band 7" evidence="5">
    <location>
        <begin position="63"/>
        <end position="222"/>
    </location>
</feature>
<evidence type="ECO:0000313" key="7">
    <source>
        <dbReference type="Proteomes" id="UP001497482"/>
    </source>
</evidence>
<dbReference type="AlphaFoldDB" id="A0AAV2L5G9"/>
<evidence type="ECO:0000259" key="5">
    <source>
        <dbReference type="SMART" id="SM00244"/>
    </source>
</evidence>
<keyword evidence="4" id="KW-1133">Transmembrane helix</keyword>
<dbReference type="Gene3D" id="3.30.479.30">
    <property type="entry name" value="Band 7 domain"/>
    <property type="match status" value="1"/>
</dbReference>
<dbReference type="InterPro" id="IPR043202">
    <property type="entry name" value="Band-7_stomatin-like"/>
</dbReference>
<reference evidence="6 7" key="1">
    <citation type="submission" date="2024-04" db="EMBL/GenBank/DDBJ databases">
        <authorList>
            <person name="Waldvogel A.-M."/>
            <person name="Schoenle A."/>
        </authorList>
    </citation>
    <scope>NUCLEOTIDE SEQUENCE [LARGE SCALE GENOMIC DNA]</scope>
</reference>
<accession>A0AAV2L5G9</accession>
<dbReference type="FunFam" id="3.30.479.30:FF:000004">
    <property type="entry name" value="Putative membrane protease family, stomatin"/>
    <property type="match status" value="1"/>
</dbReference>
<protein>
    <recommendedName>
        <fullName evidence="3">Podocin</fullName>
    </recommendedName>
</protein>
<comment type="similarity">
    <text evidence="1">Belongs to the band 7/mec-2 family.</text>
</comment>
<dbReference type="InterPro" id="IPR036013">
    <property type="entry name" value="Band_7/SPFH_dom_sf"/>
</dbReference>
<dbReference type="PANTHER" id="PTHR10264:SF117">
    <property type="entry name" value="ERYTHROCYTE BAND 7 INTEGRAL MEMBRANE PROTEIN-LIKE"/>
    <property type="match status" value="1"/>
</dbReference>
<evidence type="ECO:0000256" key="3">
    <source>
        <dbReference type="ARBA" id="ARBA00071670"/>
    </source>
</evidence>
<dbReference type="Gene3D" id="6.10.250.2090">
    <property type="match status" value="1"/>
</dbReference>
<evidence type="ECO:0000256" key="2">
    <source>
        <dbReference type="ARBA" id="ARBA00053394"/>
    </source>
</evidence>
<gene>
    <name evidence="6" type="ORF">KC01_LOCUS25107</name>
</gene>
<dbReference type="EMBL" id="OZ035843">
    <property type="protein sequence ID" value="CAL1596425.1"/>
    <property type="molecule type" value="Genomic_DNA"/>
</dbReference>
<dbReference type="GO" id="GO:0009898">
    <property type="term" value="C:cytoplasmic side of plasma membrane"/>
    <property type="evidence" value="ECO:0007669"/>
    <property type="project" value="UniProtKB-ARBA"/>
</dbReference>
<dbReference type="PRINTS" id="PR00721">
    <property type="entry name" value="STOMATIN"/>
</dbReference>
<dbReference type="PANTHER" id="PTHR10264">
    <property type="entry name" value="BAND 7 PROTEIN-RELATED"/>
    <property type="match status" value="1"/>
</dbReference>
<dbReference type="Proteomes" id="UP001497482">
    <property type="component" value="Chromosome 21"/>
</dbReference>
<dbReference type="InterPro" id="IPR001107">
    <property type="entry name" value="Band_7"/>
</dbReference>
<proteinExistence type="inferred from homology"/>
<sequence length="292" mass="32404">MLRRNKVGVLHMDECDPESLENPRDVFGSRSRRCCSALEFLGAVITALSVIYIALTFPITVWRCIRIAQEYERAVVFRLGRLVKTKVKGPGLFWIIPWLDTIQKVDLRTICLYVEPQQVLTADSVPLLVDAVVFYRVLEPALWVTRVQDGPLLTKLLSQTTLRAAIGAHSLSQLLTHRRHIATKMEGAMEAVSRPWGVCVQRVELRGLSLPTQLLQSMSLEAEAHRMARAKLIAAQGELGASRALKEAALSLSPIALQLRFLQSLSCLDSSASVIVTAVPTEIMAKVMSHIT</sequence>
<organism evidence="6 7">
    <name type="scientific">Knipowitschia caucasica</name>
    <name type="common">Caucasian dwarf goby</name>
    <name type="synonym">Pomatoschistus caucasicus</name>
    <dbReference type="NCBI Taxonomy" id="637954"/>
    <lineage>
        <taxon>Eukaryota</taxon>
        <taxon>Metazoa</taxon>
        <taxon>Chordata</taxon>
        <taxon>Craniata</taxon>
        <taxon>Vertebrata</taxon>
        <taxon>Euteleostomi</taxon>
        <taxon>Actinopterygii</taxon>
        <taxon>Neopterygii</taxon>
        <taxon>Teleostei</taxon>
        <taxon>Neoteleostei</taxon>
        <taxon>Acanthomorphata</taxon>
        <taxon>Gobiaria</taxon>
        <taxon>Gobiiformes</taxon>
        <taxon>Gobioidei</taxon>
        <taxon>Gobiidae</taxon>
        <taxon>Gobiinae</taxon>
        <taxon>Knipowitschia</taxon>
    </lineage>
</organism>
<evidence type="ECO:0000256" key="4">
    <source>
        <dbReference type="SAM" id="Phobius"/>
    </source>
</evidence>
<dbReference type="SMART" id="SM00244">
    <property type="entry name" value="PHB"/>
    <property type="match status" value="1"/>
</dbReference>
<keyword evidence="4" id="KW-0472">Membrane</keyword>
<dbReference type="Pfam" id="PF01145">
    <property type="entry name" value="Band_7"/>
    <property type="match status" value="1"/>
</dbReference>